<dbReference type="InterPro" id="IPR050350">
    <property type="entry name" value="Compl-Cell_Adhes-Reg"/>
</dbReference>
<keyword evidence="1 5" id="KW-0768">Sushi</keyword>
<dbReference type="AlphaFoldDB" id="A0A851NHN4"/>
<keyword evidence="8" id="KW-1185">Reference proteome</keyword>
<evidence type="ECO:0000256" key="1">
    <source>
        <dbReference type="ARBA" id="ARBA00022659"/>
    </source>
</evidence>
<dbReference type="Proteomes" id="UP000613066">
    <property type="component" value="Unassembled WGS sequence"/>
</dbReference>
<evidence type="ECO:0000313" key="8">
    <source>
        <dbReference type="Proteomes" id="UP000613066"/>
    </source>
</evidence>
<sequence>AGYCGLLPTLTRAEPPEDIAHQKSFPVGSKVTYRCVQDFVKIPSRTDTIQCLENSLWSSLQEFCDRSCSSPPVVNFAKLSEEDGRKNFYAVGITVNYVCSSGYENSTDRLPTSTCHENLTWSEVPELCQKQSCGPPANPEHGSVVATNHLFGARAEVVCDEG</sequence>
<dbReference type="Gene3D" id="2.10.70.10">
    <property type="entry name" value="Complement Module, domain 1"/>
    <property type="match status" value="3"/>
</dbReference>
<protein>
    <submittedName>
        <fullName evidence="7">DAF factor</fullName>
    </submittedName>
</protein>
<keyword evidence="4" id="KW-0325">Glycoprotein</keyword>
<dbReference type="CDD" id="cd00033">
    <property type="entry name" value="CCP"/>
    <property type="match status" value="2"/>
</dbReference>
<dbReference type="SUPFAM" id="SSF57535">
    <property type="entry name" value="Complement control module/SCR domain"/>
    <property type="match status" value="2"/>
</dbReference>
<keyword evidence="3" id="KW-1015">Disulfide bond</keyword>
<feature type="non-terminal residue" evidence="7">
    <location>
        <position position="162"/>
    </location>
</feature>
<evidence type="ECO:0000313" key="7">
    <source>
        <dbReference type="EMBL" id="NXC41368.1"/>
    </source>
</evidence>
<evidence type="ECO:0000256" key="3">
    <source>
        <dbReference type="ARBA" id="ARBA00023157"/>
    </source>
</evidence>
<gene>
    <name evidence="7" type="primary">Cd55_0</name>
    <name evidence="7" type="ORF">PENPIL_R01610</name>
</gene>
<proteinExistence type="predicted"/>
<dbReference type="PANTHER" id="PTHR19325">
    <property type="entry name" value="COMPLEMENT COMPONENT-RELATED SUSHI DOMAIN-CONTAINING"/>
    <property type="match status" value="1"/>
</dbReference>
<dbReference type="SMART" id="SM00032">
    <property type="entry name" value="CCP"/>
    <property type="match status" value="2"/>
</dbReference>
<dbReference type="PROSITE" id="PS50923">
    <property type="entry name" value="SUSHI"/>
    <property type="match status" value="1"/>
</dbReference>
<dbReference type="PANTHER" id="PTHR19325:SF575">
    <property type="entry name" value="LOCOMOTION-RELATED PROTEIN HIKARU GENKI"/>
    <property type="match status" value="1"/>
</dbReference>
<dbReference type="Pfam" id="PF00084">
    <property type="entry name" value="Sushi"/>
    <property type="match status" value="3"/>
</dbReference>
<accession>A0A851NHN4</accession>
<dbReference type="OrthoDB" id="406096at2759"/>
<evidence type="ECO:0000256" key="2">
    <source>
        <dbReference type="ARBA" id="ARBA00022737"/>
    </source>
</evidence>
<evidence type="ECO:0000256" key="4">
    <source>
        <dbReference type="ARBA" id="ARBA00023180"/>
    </source>
</evidence>
<comment type="caution">
    <text evidence="5">Lacks conserved residue(s) required for the propagation of feature annotation.</text>
</comment>
<dbReference type="InterPro" id="IPR035976">
    <property type="entry name" value="Sushi/SCR/CCP_sf"/>
</dbReference>
<comment type="caution">
    <text evidence="7">The sequence shown here is derived from an EMBL/GenBank/DDBJ whole genome shotgun (WGS) entry which is preliminary data.</text>
</comment>
<feature type="non-terminal residue" evidence="7">
    <location>
        <position position="1"/>
    </location>
</feature>
<evidence type="ECO:0000259" key="6">
    <source>
        <dbReference type="PROSITE" id="PS50923"/>
    </source>
</evidence>
<reference evidence="7" key="1">
    <citation type="submission" date="2019-09" db="EMBL/GenBank/DDBJ databases">
        <title>Bird 10,000 Genomes (B10K) Project - Family phase.</title>
        <authorList>
            <person name="Zhang G."/>
        </authorList>
    </citation>
    <scope>NUCLEOTIDE SEQUENCE</scope>
    <source>
        <strain evidence="7">B10K-DU-001-08</strain>
        <tissue evidence="7">Muscle</tissue>
    </source>
</reference>
<organism evidence="7 8">
    <name type="scientific">Penelope pileata</name>
    <dbReference type="NCBI Taxonomy" id="1118817"/>
    <lineage>
        <taxon>Eukaryota</taxon>
        <taxon>Metazoa</taxon>
        <taxon>Chordata</taxon>
        <taxon>Craniata</taxon>
        <taxon>Vertebrata</taxon>
        <taxon>Euteleostomi</taxon>
        <taxon>Archelosauria</taxon>
        <taxon>Archosauria</taxon>
        <taxon>Dinosauria</taxon>
        <taxon>Saurischia</taxon>
        <taxon>Theropoda</taxon>
        <taxon>Coelurosauria</taxon>
        <taxon>Aves</taxon>
        <taxon>Neognathae</taxon>
        <taxon>Galloanserae</taxon>
        <taxon>Galliformes</taxon>
        <taxon>Cracidae</taxon>
        <taxon>Penelope</taxon>
    </lineage>
</organism>
<keyword evidence="2" id="KW-0677">Repeat</keyword>
<dbReference type="EMBL" id="WBMW01001807">
    <property type="protein sequence ID" value="NXC41368.1"/>
    <property type="molecule type" value="Genomic_DNA"/>
</dbReference>
<name>A0A851NHN4_9GALL</name>
<feature type="domain" description="Sushi" evidence="6">
    <location>
        <begin position="66"/>
        <end position="130"/>
    </location>
</feature>
<evidence type="ECO:0000256" key="5">
    <source>
        <dbReference type="PROSITE-ProRule" id="PRU00302"/>
    </source>
</evidence>
<dbReference type="InterPro" id="IPR000436">
    <property type="entry name" value="Sushi_SCR_CCP_dom"/>
</dbReference>